<evidence type="ECO:0000313" key="1">
    <source>
        <dbReference type="EMBL" id="NMM65036.1"/>
    </source>
</evidence>
<protein>
    <submittedName>
        <fullName evidence="1">Uncharacterized protein</fullName>
    </submittedName>
</protein>
<sequence length="57" mass="6477">MLVKRCLLKADITSEVITNVAAISEEQTVSMHEMGKTENKLDELVIKLKSEVDRFKI</sequence>
<organism evidence="1 2">
    <name type="scientific">Clostridium muellerianum</name>
    <dbReference type="NCBI Taxonomy" id="2716538"/>
    <lineage>
        <taxon>Bacteria</taxon>
        <taxon>Bacillati</taxon>
        <taxon>Bacillota</taxon>
        <taxon>Clostridia</taxon>
        <taxon>Eubacteriales</taxon>
        <taxon>Clostridiaceae</taxon>
        <taxon>Clostridium</taxon>
    </lineage>
</organism>
<proteinExistence type="predicted"/>
<keyword evidence="2" id="KW-1185">Reference proteome</keyword>
<gene>
    <name evidence="1" type="ORF">HBE96_20820</name>
</gene>
<accession>A0A7Y0EK99</accession>
<dbReference type="Proteomes" id="UP000537131">
    <property type="component" value="Unassembled WGS sequence"/>
</dbReference>
<dbReference type="AlphaFoldDB" id="A0A7Y0EK99"/>
<dbReference type="RefSeq" id="WP_169299619.1">
    <property type="nucleotide sequence ID" value="NZ_JABBNI010000058.1"/>
</dbReference>
<name>A0A7Y0EK99_9CLOT</name>
<dbReference type="EMBL" id="JABBNI010000058">
    <property type="protein sequence ID" value="NMM65036.1"/>
    <property type="molecule type" value="Genomic_DNA"/>
</dbReference>
<evidence type="ECO:0000313" key="2">
    <source>
        <dbReference type="Proteomes" id="UP000537131"/>
    </source>
</evidence>
<reference evidence="1 2" key="2">
    <citation type="submission" date="2020-06" db="EMBL/GenBank/DDBJ databases">
        <title>Complete Genome Sequence of Clostridium muelleri sp. nov. P21T, an Acid-Alcohol Producing Acetogen Isolated from Old Hay.</title>
        <authorList>
            <person name="Duncan K.E."/>
            <person name="Tanner R.S."/>
        </authorList>
    </citation>
    <scope>NUCLEOTIDE SEQUENCE [LARGE SCALE GENOMIC DNA]</scope>
    <source>
        <strain evidence="1 2">P21</strain>
    </source>
</reference>
<comment type="caution">
    <text evidence="1">The sequence shown here is derived from an EMBL/GenBank/DDBJ whole genome shotgun (WGS) entry which is preliminary data.</text>
</comment>
<reference evidence="1 2" key="1">
    <citation type="submission" date="2020-04" db="EMBL/GenBank/DDBJ databases">
        <authorList>
            <person name="Doyle D.A."/>
        </authorList>
    </citation>
    <scope>NUCLEOTIDE SEQUENCE [LARGE SCALE GENOMIC DNA]</scope>
    <source>
        <strain evidence="1 2">P21</strain>
    </source>
</reference>